<dbReference type="PANTHER" id="PTHR42944">
    <property type="entry name" value="ADENINE DNA GLYCOSYLASE"/>
    <property type="match status" value="1"/>
</dbReference>
<keyword evidence="12 13" id="KW-0326">Glycosidase</keyword>
<dbReference type="GO" id="GO:0000701">
    <property type="term" value="F:purine-specific mismatch base pair DNA N-glycosylase activity"/>
    <property type="evidence" value="ECO:0007669"/>
    <property type="project" value="UniProtKB-EC"/>
</dbReference>
<evidence type="ECO:0000256" key="2">
    <source>
        <dbReference type="ARBA" id="ARBA00008343"/>
    </source>
</evidence>
<dbReference type="NCBIfam" id="TIGR01084">
    <property type="entry name" value="mutY"/>
    <property type="match status" value="1"/>
</dbReference>
<evidence type="ECO:0000256" key="11">
    <source>
        <dbReference type="ARBA" id="ARBA00023204"/>
    </source>
</evidence>
<name>A0A3G1L1F1_FORW1</name>
<dbReference type="Pfam" id="PF00633">
    <property type="entry name" value="HHH"/>
    <property type="match status" value="1"/>
</dbReference>
<dbReference type="InterPro" id="IPR003651">
    <property type="entry name" value="Endonuclease3_FeS-loop_motif"/>
</dbReference>
<comment type="function">
    <text evidence="13">Adenine glycosylase active on G-A mispairs.</text>
</comment>
<dbReference type="SMART" id="SM00525">
    <property type="entry name" value="FES"/>
    <property type="match status" value="1"/>
</dbReference>
<dbReference type="KEGG" id="fwa:DCMF_13990"/>
<organism evidence="15 16">
    <name type="scientific">Formimonas warabiya</name>
    <dbReference type="NCBI Taxonomy" id="1761012"/>
    <lineage>
        <taxon>Bacteria</taxon>
        <taxon>Bacillati</taxon>
        <taxon>Bacillota</taxon>
        <taxon>Clostridia</taxon>
        <taxon>Eubacteriales</taxon>
        <taxon>Peptococcaceae</taxon>
        <taxon>Candidatus Formimonas</taxon>
    </lineage>
</organism>
<proteinExistence type="inferred from homology"/>
<dbReference type="InterPro" id="IPR023170">
    <property type="entry name" value="HhH_base_excis_C"/>
</dbReference>
<evidence type="ECO:0000256" key="3">
    <source>
        <dbReference type="ARBA" id="ARBA00012045"/>
    </source>
</evidence>
<evidence type="ECO:0000256" key="6">
    <source>
        <dbReference type="ARBA" id="ARBA00022723"/>
    </source>
</evidence>
<evidence type="ECO:0000256" key="7">
    <source>
        <dbReference type="ARBA" id="ARBA00022763"/>
    </source>
</evidence>
<dbReference type="InterPro" id="IPR000445">
    <property type="entry name" value="HhH_motif"/>
</dbReference>
<dbReference type="SUPFAM" id="SSF55811">
    <property type="entry name" value="Nudix"/>
    <property type="match status" value="1"/>
</dbReference>
<sequence>MLQQTRVDTVIGYYHRFLQRFPSIAALAEAKEEEVLSLWQGLGYYSRARNLHRAARLITDRYGGQFPHTYEEVRSLPGIGDYTAGAILSIAFDQPYAAVDGNVLRVITRLTGLEKDITRPETKKELSQMVRPMIPLAHSGDFSQGLMELGALVCLPLEPLCDQCPVQSLCTAYATGRQNELPVRKKRDKPLKTIFYRVAVIQDQDCLLLEHRRKETLLGQMWGFPLVEEGSARSLESLFWEKYGLKIKLGKNLGRVTHIFTHQVWQMDISSYLLLPGTAFASTLHWIPEEEQKNLAIPTAFRKVLQVIKPG</sequence>
<dbReference type="AlphaFoldDB" id="A0A3G1L1F1"/>
<dbReference type="CDD" id="cd03431">
    <property type="entry name" value="NUDIX_DNA_Glycosylase_C-MutY"/>
    <property type="match status" value="1"/>
</dbReference>
<evidence type="ECO:0000259" key="14">
    <source>
        <dbReference type="SMART" id="SM00478"/>
    </source>
</evidence>
<evidence type="ECO:0000256" key="10">
    <source>
        <dbReference type="ARBA" id="ARBA00023014"/>
    </source>
</evidence>
<dbReference type="SUPFAM" id="SSF48150">
    <property type="entry name" value="DNA-glycosylase"/>
    <property type="match status" value="1"/>
</dbReference>
<dbReference type="InterPro" id="IPR005760">
    <property type="entry name" value="A/G_AdeGlyc_MutY"/>
</dbReference>
<evidence type="ECO:0000256" key="8">
    <source>
        <dbReference type="ARBA" id="ARBA00022801"/>
    </source>
</evidence>
<comment type="similarity">
    <text evidence="2 13">Belongs to the Nth/MutY family.</text>
</comment>
<dbReference type="PANTHER" id="PTHR42944:SF1">
    <property type="entry name" value="ADENINE DNA GLYCOSYLASE"/>
    <property type="match status" value="1"/>
</dbReference>
<keyword evidence="7 13" id="KW-0227">DNA damage</keyword>
<dbReference type="InterPro" id="IPR003265">
    <property type="entry name" value="HhH-GPD_domain"/>
</dbReference>
<dbReference type="CDD" id="cd00056">
    <property type="entry name" value="ENDO3c"/>
    <property type="match status" value="1"/>
</dbReference>
<dbReference type="Gene3D" id="1.10.1670.10">
    <property type="entry name" value="Helix-hairpin-Helix base-excision DNA repair enzymes (C-terminal)"/>
    <property type="match status" value="1"/>
</dbReference>
<dbReference type="Pfam" id="PF14815">
    <property type="entry name" value="NUDIX_4"/>
    <property type="match status" value="1"/>
</dbReference>
<evidence type="ECO:0000256" key="4">
    <source>
        <dbReference type="ARBA" id="ARBA00022023"/>
    </source>
</evidence>
<dbReference type="GO" id="GO:0051539">
    <property type="term" value="F:4 iron, 4 sulfur cluster binding"/>
    <property type="evidence" value="ECO:0007669"/>
    <property type="project" value="UniProtKB-UniRule"/>
</dbReference>
<dbReference type="GO" id="GO:0006298">
    <property type="term" value="P:mismatch repair"/>
    <property type="evidence" value="ECO:0007669"/>
    <property type="project" value="TreeGrafter"/>
</dbReference>
<dbReference type="Gene3D" id="1.10.340.30">
    <property type="entry name" value="Hypothetical protein, domain 2"/>
    <property type="match status" value="1"/>
</dbReference>
<evidence type="ECO:0000313" key="15">
    <source>
        <dbReference type="EMBL" id="ATW28613.1"/>
    </source>
</evidence>
<dbReference type="GO" id="GO:0046872">
    <property type="term" value="F:metal ion binding"/>
    <property type="evidence" value="ECO:0007669"/>
    <property type="project" value="UniProtKB-UniRule"/>
</dbReference>
<dbReference type="InterPro" id="IPR011257">
    <property type="entry name" value="DNA_glycosylase"/>
</dbReference>
<keyword evidence="9 13" id="KW-0408">Iron</keyword>
<keyword evidence="16" id="KW-1185">Reference proteome</keyword>
<dbReference type="GO" id="GO:0006284">
    <property type="term" value="P:base-excision repair"/>
    <property type="evidence" value="ECO:0007669"/>
    <property type="project" value="UniProtKB-UniRule"/>
</dbReference>
<keyword evidence="11" id="KW-0234">DNA repair</keyword>
<comment type="cofactor">
    <cofactor evidence="13">
        <name>[4Fe-4S] cluster</name>
        <dbReference type="ChEBI" id="CHEBI:49883"/>
    </cofactor>
    <text evidence="13">Binds 1 [4Fe-4S] cluster.</text>
</comment>
<keyword evidence="5" id="KW-0004">4Fe-4S</keyword>
<keyword evidence="6" id="KW-0479">Metal-binding</keyword>
<dbReference type="InterPro" id="IPR029119">
    <property type="entry name" value="MutY_C"/>
</dbReference>
<reference evidence="15 16" key="1">
    <citation type="submission" date="2016-10" db="EMBL/GenBank/DDBJ databases">
        <title>Complete Genome Sequence of Peptococcaceae strain DCMF.</title>
        <authorList>
            <person name="Edwards R.J."/>
            <person name="Holland S.I."/>
            <person name="Deshpande N.P."/>
            <person name="Wong Y.K."/>
            <person name="Ertan H."/>
            <person name="Manefield M."/>
            <person name="Russell T.L."/>
            <person name="Lee M.J."/>
        </authorList>
    </citation>
    <scope>NUCLEOTIDE SEQUENCE [LARGE SCALE GENOMIC DNA]</scope>
    <source>
        <strain evidence="15 16">DCMF</strain>
    </source>
</reference>
<evidence type="ECO:0000313" key="16">
    <source>
        <dbReference type="Proteomes" id="UP000323521"/>
    </source>
</evidence>
<dbReference type="PROSITE" id="PS01155">
    <property type="entry name" value="ENDONUCLEASE_III_2"/>
    <property type="match status" value="1"/>
</dbReference>
<dbReference type="InterPro" id="IPR004036">
    <property type="entry name" value="Endonuclease-III-like_CS2"/>
</dbReference>
<dbReference type="GO" id="GO:0035485">
    <property type="term" value="F:adenine/guanine mispair binding"/>
    <property type="evidence" value="ECO:0007669"/>
    <property type="project" value="TreeGrafter"/>
</dbReference>
<evidence type="ECO:0000256" key="1">
    <source>
        <dbReference type="ARBA" id="ARBA00000843"/>
    </source>
</evidence>
<evidence type="ECO:0000256" key="9">
    <source>
        <dbReference type="ARBA" id="ARBA00023004"/>
    </source>
</evidence>
<gene>
    <name evidence="15" type="ORF">DCMF_13990</name>
</gene>
<evidence type="ECO:0000256" key="13">
    <source>
        <dbReference type="RuleBase" id="RU365096"/>
    </source>
</evidence>
<accession>A0A3G1L1F1</accession>
<evidence type="ECO:0000256" key="5">
    <source>
        <dbReference type="ARBA" id="ARBA00022485"/>
    </source>
</evidence>
<keyword evidence="8" id="KW-0378">Hydrolase</keyword>
<dbReference type="Gene3D" id="3.90.79.10">
    <property type="entry name" value="Nucleoside Triphosphate Pyrophosphohydrolase"/>
    <property type="match status" value="1"/>
</dbReference>
<evidence type="ECO:0000256" key="12">
    <source>
        <dbReference type="ARBA" id="ARBA00023295"/>
    </source>
</evidence>
<keyword evidence="10" id="KW-0411">Iron-sulfur</keyword>
<comment type="catalytic activity">
    <reaction evidence="1 13">
        <text>Hydrolyzes free adenine bases from 7,8-dihydro-8-oxoguanine:adenine mismatched double-stranded DNA, leaving an apurinic site.</text>
        <dbReference type="EC" id="3.2.2.31"/>
    </reaction>
</comment>
<dbReference type="SMART" id="SM00478">
    <property type="entry name" value="ENDO3c"/>
    <property type="match status" value="1"/>
</dbReference>
<protein>
    <recommendedName>
        <fullName evidence="4 13">Adenine DNA glycosylase</fullName>
        <ecNumber evidence="3 13">3.2.2.31</ecNumber>
    </recommendedName>
</protein>
<dbReference type="InterPro" id="IPR044298">
    <property type="entry name" value="MIG/MutY"/>
</dbReference>
<dbReference type="EC" id="3.2.2.31" evidence="3 13"/>
<dbReference type="Proteomes" id="UP000323521">
    <property type="component" value="Chromosome"/>
</dbReference>
<dbReference type="Pfam" id="PF00730">
    <property type="entry name" value="HhH-GPD"/>
    <property type="match status" value="1"/>
</dbReference>
<dbReference type="InterPro" id="IPR015797">
    <property type="entry name" value="NUDIX_hydrolase-like_dom_sf"/>
</dbReference>
<feature type="domain" description="HhH-GPD" evidence="14">
    <location>
        <begin position="1"/>
        <end position="152"/>
    </location>
</feature>
<dbReference type="GO" id="GO:0034039">
    <property type="term" value="F:8-oxo-7,8-dihydroguanine DNA N-glycosylase activity"/>
    <property type="evidence" value="ECO:0007669"/>
    <property type="project" value="TreeGrafter"/>
</dbReference>
<dbReference type="GO" id="GO:0032357">
    <property type="term" value="F:oxidized purine DNA binding"/>
    <property type="evidence" value="ECO:0007669"/>
    <property type="project" value="TreeGrafter"/>
</dbReference>
<dbReference type="EMBL" id="CP017634">
    <property type="protein sequence ID" value="ATW28613.1"/>
    <property type="molecule type" value="Genomic_DNA"/>
</dbReference>